<dbReference type="Gene3D" id="2.40.40.10">
    <property type="entry name" value="RlpA-like domain"/>
    <property type="match status" value="1"/>
</dbReference>
<dbReference type="GO" id="GO:0005576">
    <property type="term" value="C:extracellular region"/>
    <property type="evidence" value="ECO:0007669"/>
    <property type="project" value="InterPro"/>
</dbReference>
<evidence type="ECO:0000313" key="6">
    <source>
        <dbReference type="Proteomes" id="UP001168098"/>
    </source>
</evidence>
<organism evidence="5 6">
    <name type="scientific">Vitis rotundifolia</name>
    <name type="common">Muscadine grape</name>
    <dbReference type="NCBI Taxonomy" id="103349"/>
    <lineage>
        <taxon>Eukaryota</taxon>
        <taxon>Viridiplantae</taxon>
        <taxon>Streptophyta</taxon>
        <taxon>Embryophyta</taxon>
        <taxon>Tracheophyta</taxon>
        <taxon>Spermatophyta</taxon>
        <taxon>Magnoliopsida</taxon>
        <taxon>eudicotyledons</taxon>
        <taxon>Gunneridae</taxon>
        <taxon>Pentapetalae</taxon>
        <taxon>rosids</taxon>
        <taxon>Vitales</taxon>
        <taxon>Vitaceae</taxon>
        <taxon>Viteae</taxon>
        <taxon>Vitis</taxon>
    </lineage>
</organism>
<dbReference type="Proteomes" id="UP001168098">
    <property type="component" value="Unassembled WGS sequence"/>
</dbReference>
<feature type="chain" id="PRO_5041299228" description="Expansin-like EG45 domain-containing protein" evidence="3">
    <location>
        <begin position="22"/>
        <end position="236"/>
    </location>
</feature>
<feature type="signal peptide" evidence="3">
    <location>
        <begin position="1"/>
        <end position="21"/>
    </location>
</feature>
<dbReference type="AlphaFoldDB" id="A0AA38YX80"/>
<evidence type="ECO:0000313" key="5">
    <source>
        <dbReference type="EMBL" id="KAJ9678177.1"/>
    </source>
</evidence>
<keyword evidence="2" id="KW-0472">Membrane</keyword>
<keyword evidence="6" id="KW-1185">Reference proteome</keyword>
<evidence type="ECO:0000256" key="2">
    <source>
        <dbReference type="SAM" id="Phobius"/>
    </source>
</evidence>
<gene>
    <name evidence="5" type="ORF">PVL29_022919</name>
</gene>
<feature type="transmembrane region" description="Helical" evidence="2">
    <location>
        <begin position="180"/>
        <end position="200"/>
    </location>
</feature>
<evidence type="ECO:0000256" key="3">
    <source>
        <dbReference type="SAM" id="SignalP"/>
    </source>
</evidence>
<keyword evidence="2" id="KW-0812">Transmembrane</keyword>
<dbReference type="PROSITE" id="PS50842">
    <property type="entry name" value="EXPANSIN_EG45"/>
    <property type="match status" value="1"/>
</dbReference>
<dbReference type="EMBL" id="JARBHA010000017">
    <property type="protein sequence ID" value="KAJ9678177.1"/>
    <property type="molecule type" value="Genomic_DNA"/>
</dbReference>
<dbReference type="SUPFAM" id="SSF50685">
    <property type="entry name" value="Barwin-like endoglucanases"/>
    <property type="match status" value="1"/>
</dbReference>
<dbReference type="InterPro" id="IPR036908">
    <property type="entry name" value="RlpA-like_sf"/>
</dbReference>
<reference evidence="5 6" key="1">
    <citation type="journal article" date="2023" name="BMC Biotechnol.">
        <title>Vitis rotundifolia cv Carlos genome sequencing.</title>
        <authorList>
            <person name="Huff M."/>
            <person name="Hulse-Kemp A."/>
            <person name="Scheffler B."/>
            <person name="Youngblood R."/>
            <person name="Simpson S."/>
            <person name="Babiker E."/>
            <person name="Staton M."/>
        </authorList>
    </citation>
    <scope>NUCLEOTIDE SEQUENCE [LARGE SCALE GENOMIC DNA]</scope>
    <source>
        <tissue evidence="5">Leaf</tissue>
    </source>
</reference>
<name>A0AA38YX80_VITRO</name>
<keyword evidence="2" id="KW-1133">Transmembrane helix</keyword>
<feature type="domain" description="Expansin-like EG45" evidence="4">
    <location>
        <begin position="50"/>
        <end position="171"/>
    </location>
</feature>
<keyword evidence="1" id="KW-0961">Cell wall biogenesis/degradation</keyword>
<evidence type="ECO:0000259" key="4">
    <source>
        <dbReference type="PROSITE" id="PS50842"/>
    </source>
</evidence>
<dbReference type="GO" id="GO:0009664">
    <property type="term" value="P:plant-type cell wall organization"/>
    <property type="evidence" value="ECO:0007669"/>
    <property type="project" value="InterPro"/>
</dbReference>
<feature type="transmembrane region" description="Helical" evidence="2">
    <location>
        <begin position="215"/>
        <end position="235"/>
    </location>
</feature>
<keyword evidence="3" id="KW-0732">Signal</keyword>
<dbReference type="PANTHER" id="PTHR31867">
    <property type="entry name" value="EXPANSIN-A15"/>
    <property type="match status" value="1"/>
</dbReference>
<feature type="transmembrane region" description="Helical" evidence="2">
    <location>
        <begin position="68"/>
        <end position="87"/>
    </location>
</feature>
<comment type="caution">
    <text evidence="5">The sequence shown here is derived from an EMBL/GenBank/DDBJ whole genome shotgun (WGS) entry which is preliminary data.</text>
</comment>
<protein>
    <recommendedName>
        <fullName evidence="4">Expansin-like EG45 domain-containing protein</fullName>
    </recommendedName>
</protein>
<dbReference type="PRINTS" id="PR01225">
    <property type="entry name" value="EXPANSNFAMLY"/>
</dbReference>
<sequence>MVMGVVVYFASLISLFSLLQAKIPGIYSSGAWESARATFYGGSDASGAMGGVCGYGNLYSQGYGGNPVALSTVLSNHGLICGVYFRLKCANDPKPRHSGTPSILIVAASFYLPKLCSSPGKRPRYETLIGYLLLLPAQRAEYQAPTGPEARLVTGPTTPSATHIPMPSTLFPKPISKMKALRAIHGFFYYYFLVLESLYGSKIKWKTFGGPSLEHISLFSFLVLYAHTFSQIVFLK</sequence>
<dbReference type="InterPro" id="IPR002963">
    <property type="entry name" value="Expansin"/>
</dbReference>
<evidence type="ECO:0000256" key="1">
    <source>
        <dbReference type="ARBA" id="ARBA00023316"/>
    </source>
</evidence>
<dbReference type="InterPro" id="IPR007118">
    <property type="entry name" value="Expan_Lol_pI"/>
</dbReference>
<dbReference type="InterPro" id="IPR007112">
    <property type="entry name" value="Expansin/allergen_DPBB_dom"/>
</dbReference>
<accession>A0AA38YX80</accession>
<proteinExistence type="predicted"/>